<dbReference type="SUPFAM" id="SSF56112">
    <property type="entry name" value="Protein kinase-like (PK-like)"/>
    <property type="match status" value="1"/>
</dbReference>
<protein>
    <submittedName>
        <fullName evidence="4">Uncharacterized protein</fullName>
    </submittedName>
</protein>
<evidence type="ECO:0000256" key="1">
    <source>
        <dbReference type="SAM" id="MobiDB-lite"/>
    </source>
</evidence>
<feature type="compositionally biased region" description="Polar residues" evidence="1">
    <location>
        <begin position="181"/>
        <end position="193"/>
    </location>
</feature>
<keyword evidence="2" id="KW-1133">Transmembrane helix</keyword>
<keyword evidence="3" id="KW-0732">Signal</keyword>
<evidence type="ECO:0000256" key="2">
    <source>
        <dbReference type="SAM" id="Phobius"/>
    </source>
</evidence>
<organism evidence="4 5">
    <name type="scientific">Cephalotrichum gorgonifer</name>
    <dbReference type="NCBI Taxonomy" id="2041049"/>
    <lineage>
        <taxon>Eukaryota</taxon>
        <taxon>Fungi</taxon>
        <taxon>Dikarya</taxon>
        <taxon>Ascomycota</taxon>
        <taxon>Pezizomycotina</taxon>
        <taxon>Sordariomycetes</taxon>
        <taxon>Hypocreomycetidae</taxon>
        <taxon>Microascales</taxon>
        <taxon>Microascaceae</taxon>
        <taxon>Cephalotrichum</taxon>
    </lineage>
</organism>
<name>A0AAE8MZG4_9PEZI</name>
<comment type="caution">
    <text evidence="4">The sequence shown here is derived from an EMBL/GenBank/DDBJ whole genome shotgun (WGS) entry which is preliminary data.</text>
</comment>
<evidence type="ECO:0000256" key="3">
    <source>
        <dbReference type="SAM" id="SignalP"/>
    </source>
</evidence>
<dbReference type="AlphaFoldDB" id="A0AAE8MZG4"/>
<feature type="signal peptide" evidence="3">
    <location>
        <begin position="1"/>
        <end position="24"/>
    </location>
</feature>
<dbReference type="EMBL" id="ONZQ02000006">
    <property type="protein sequence ID" value="SPO02508.1"/>
    <property type="molecule type" value="Genomic_DNA"/>
</dbReference>
<keyword evidence="2" id="KW-0812">Transmembrane</keyword>
<keyword evidence="5" id="KW-1185">Reference proteome</keyword>
<dbReference type="InterPro" id="IPR011009">
    <property type="entry name" value="Kinase-like_dom_sf"/>
</dbReference>
<reference evidence="4" key="1">
    <citation type="submission" date="2018-03" db="EMBL/GenBank/DDBJ databases">
        <authorList>
            <person name="Guldener U."/>
        </authorList>
    </citation>
    <scope>NUCLEOTIDE SEQUENCE</scope>
</reference>
<feature type="chain" id="PRO_5042205779" evidence="3">
    <location>
        <begin position="25"/>
        <end position="337"/>
    </location>
</feature>
<keyword evidence="2" id="KW-0472">Membrane</keyword>
<evidence type="ECO:0000313" key="5">
    <source>
        <dbReference type="Proteomes" id="UP001187682"/>
    </source>
</evidence>
<evidence type="ECO:0000313" key="4">
    <source>
        <dbReference type="EMBL" id="SPO02508.1"/>
    </source>
</evidence>
<gene>
    <name evidence="4" type="ORF">DNG_05181</name>
</gene>
<sequence length="337" mass="36387">MLATKLGRLLIGACLATCVAAGAGEDFSNNLFSDLAPLLALFGERVTTQFMSQSTGWADNIILAMAPLGIITAIVGAIRAIIGRARENRAVAESELMSSTSHEVCELWNGQEIVRVMGTGPIREFIILLPEGDDDNANSQTTTRAESGASGMGSDPASSQGTGDGGGSTSAQTTTPPESAVSGTGSGSDSSRLTGGDGDDGWEDEFEHEKSMYDMLSDLQGHRIPICYGEGRYKRSRALLLSYVDGRRAYSVVDIDPADFRRLLRETFSAFLPYKAVPGDLNLDSFIFSEQRIVVLDLEHLDVVGNPEDMEYNAKSSLDMLMRFYKINQENAMNPDR</sequence>
<accession>A0AAE8MZG4</accession>
<dbReference type="Proteomes" id="UP001187682">
    <property type="component" value="Unassembled WGS sequence"/>
</dbReference>
<feature type="transmembrane region" description="Helical" evidence="2">
    <location>
        <begin position="61"/>
        <end position="82"/>
    </location>
</feature>
<proteinExistence type="predicted"/>
<feature type="region of interest" description="Disordered" evidence="1">
    <location>
        <begin position="132"/>
        <end position="204"/>
    </location>
</feature>